<dbReference type="EMBL" id="VSIY01000009">
    <property type="protein sequence ID" value="TYB81113.1"/>
    <property type="molecule type" value="Genomic_DNA"/>
</dbReference>
<keyword evidence="7" id="KW-1185">Reference proteome</keyword>
<evidence type="ECO:0000256" key="1">
    <source>
        <dbReference type="ARBA" id="ARBA00023015"/>
    </source>
</evidence>
<feature type="domain" description="IclR-ED" evidence="5">
    <location>
        <begin position="56"/>
        <end position="253"/>
    </location>
</feature>
<organism evidence="6 7">
    <name type="scientific">Maritimibacter fusiformis</name>
    <dbReference type="NCBI Taxonomy" id="2603819"/>
    <lineage>
        <taxon>Bacteria</taxon>
        <taxon>Pseudomonadati</taxon>
        <taxon>Pseudomonadota</taxon>
        <taxon>Alphaproteobacteria</taxon>
        <taxon>Rhodobacterales</taxon>
        <taxon>Roseobacteraceae</taxon>
        <taxon>Maritimibacter</taxon>
    </lineage>
</organism>
<dbReference type="InterPro" id="IPR029016">
    <property type="entry name" value="GAF-like_dom_sf"/>
</dbReference>
<dbReference type="RefSeq" id="WP_148378177.1">
    <property type="nucleotide sequence ID" value="NZ_VSIY01000009.1"/>
</dbReference>
<dbReference type="PROSITE" id="PS51077">
    <property type="entry name" value="HTH_ICLR"/>
    <property type="match status" value="1"/>
</dbReference>
<evidence type="ECO:0000259" key="4">
    <source>
        <dbReference type="PROSITE" id="PS51077"/>
    </source>
</evidence>
<dbReference type="InterPro" id="IPR036390">
    <property type="entry name" value="WH_DNA-bd_sf"/>
</dbReference>
<dbReference type="PANTHER" id="PTHR30136:SF35">
    <property type="entry name" value="HTH-TYPE TRANSCRIPTIONAL REGULATOR RV1719"/>
    <property type="match status" value="1"/>
</dbReference>
<evidence type="ECO:0000259" key="5">
    <source>
        <dbReference type="PROSITE" id="PS51078"/>
    </source>
</evidence>
<gene>
    <name evidence="6" type="ORF">FVF75_11790</name>
</gene>
<dbReference type="InterPro" id="IPR014757">
    <property type="entry name" value="Tscrpt_reg_IclR_C"/>
</dbReference>
<evidence type="ECO:0000256" key="2">
    <source>
        <dbReference type="ARBA" id="ARBA00023125"/>
    </source>
</evidence>
<dbReference type="InterPro" id="IPR050707">
    <property type="entry name" value="HTH_MetabolicPath_Reg"/>
</dbReference>
<dbReference type="Proteomes" id="UP000322080">
    <property type="component" value="Unassembled WGS sequence"/>
</dbReference>
<dbReference type="GO" id="GO:0003700">
    <property type="term" value="F:DNA-binding transcription factor activity"/>
    <property type="evidence" value="ECO:0007669"/>
    <property type="project" value="TreeGrafter"/>
</dbReference>
<dbReference type="SUPFAM" id="SSF55781">
    <property type="entry name" value="GAF domain-like"/>
    <property type="match status" value="1"/>
</dbReference>
<proteinExistence type="predicted"/>
<dbReference type="SMART" id="SM00346">
    <property type="entry name" value="HTH_ICLR"/>
    <property type="match status" value="1"/>
</dbReference>
<dbReference type="InterPro" id="IPR011991">
    <property type="entry name" value="ArsR-like_HTH"/>
</dbReference>
<dbReference type="InterPro" id="IPR005471">
    <property type="entry name" value="Tscrpt_reg_IclR_N"/>
</dbReference>
<keyword evidence="1" id="KW-0805">Transcription regulation</keyword>
<evidence type="ECO:0000256" key="3">
    <source>
        <dbReference type="ARBA" id="ARBA00023163"/>
    </source>
</evidence>
<dbReference type="GO" id="GO:0003677">
    <property type="term" value="F:DNA binding"/>
    <property type="evidence" value="ECO:0007669"/>
    <property type="project" value="UniProtKB-KW"/>
</dbReference>
<accession>A0A5D0RI47</accession>
<comment type="caution">
    <text evidence="6">The sequence shown here is derived from an EMBL/GenBank/DDBJ whole genome shotgun (WGS) entry which is preliminary data.</text>
</comment>
<dbReference type="Gene3D" id="1.10.10.10">
    <property type="entry name" value="Winged helix-like DNA-binding domain superfamily/Winged helix DNA-binding domain"/>
    <property type="match status" value="1"/>
</dbReference>
<dbReference type="SUPFAM" id="SSF46785">
    <property type="entry name" value="Winged helix' DNA-binding domain"/>
    <property type="match status" value="1"/>
</dbReference>
<dbReference type="CDD" id="cd00090">
    <property type="entry name" value="HTH_ARSR"/>
    <property type="match status" value="1"/>
</dbReference>
<evidence type="ECO:0000313" key="7">
    <source>
        <dbReference type="Proteomes" id="UP000322080"/>
    </source>
</evidence>
<dbReference type="PROSITE" id="PS51078">
    <property type="entry name" value="ICLR_ED"/>
    <property type="match status" value="1"/>
</dbReference>
<dbReference type="GO" id="GO:0045892">
    <property type="term" value="P:negative regulation of DNA-templated transcription"/>
    <property type="evidence" value="ECO:0007669"/>
    <property type="project" value="TreeGrafter"/>
</dbReference>
<reference evidence="6 7" key="1">
    <citation type="submission" date="2019-08" db="EMBL/GenBank/DDBJ databases">
        <title>Identification of a novel species of the genus Boseongicola.</title>
        <authorList>
            <person name="Zhang X.-Q."/>
        </authorList>
    </citation>
    <scope>NUCLEOTIDE SEQUENCE [LARGE SCALE GENOMIC DNA]</scope>
    <source>
        <strain evidence="6 7">HY14</strain>
    </source>
</reference>
<dbReference type="Pfam" id="PF01614">
    <property type="entry name" value="IclR_C"/>
    <property type="match status" value="1"/>
</dbReference>
<dbReference type="Gene3D" id="3.30.450.40">
    <property type="match status" value="1"/>
</dbReference>
<keyword evidence="3" id="KW-0804">Transcription</keyword>
<sequence length="253" mass="26683">MSVTRALNIVRAVAKAEGPLTPTEIAERIGVPRASVYRLIKSLEEENVLSRSADGATIEVTSAFLRTMIAGASTNQIIAGFQETLACTANTWGASAFLARLDGTSVEVVHSVAPCDTKSGYVHPGSGVRPAHACSASRAILAFLPEAKAAAIMGDDFEAFTDKTLVDKDAIQRELALTRERGYAICDEEIDPGITSIAAPVIVGRAGVVYSLGIVSFSKHIHTHGFPTVGEYLHAKAKGAVLNATQNLFEFAA</sequence>
<feature type="domain" description="HTH iclR-type" evidence="4">
    <location>
        <begin position="1"/>
        <end position="62"/>
    </location>
</feature>
<protein>
    <submittedName>
        <fullName evidence="6">IclR family transcriptional regulator</fullName>
    </submittedName>
</protein>
<dbReference type="Pfam" id="PF09339">
    <property type="entry name" value="HTH_IclR"/>
    <property type="match status" value="1"/>
</dbReference>
<keyword evidence="2" id="KW-0238">DNA-binding</keyword>
<name>A0A5D0RI47_9RHOB</name>
<evidence type="ECO:0000313" key="6">
    <source>
        <dbReference type="EMBL" id="TYB81113.1"/>
    </source>
</evidence>
<dbReference type="PANTHER" id="PTHR30136">
    <property type="entry name" value="HELIX-TURN-HELIX TRANSCRIPTIONAL REGULATOR, ICLR FAMILY"/>
    <property type="match status" value="1"/>
</dbReference>
<dbReference type="AlphaFoldDB" id="A0A5D0RI47"/>
<dbReference type="InterPro" id="IPR036388">
    <property type="entry name" value="WH-like_DNA-bd_sf"/>
</dbReference>